<organism evidence="2 3">
    <name type="scientific">Ramalina farinacea</name>
    <dbReference type="NCBI Taxonomy" id="258253"/>
    <lineage>
        <taxon>Eukaryota</taxon>
        <taxon>Fungi</taxon>
        <taxon>Dikarya</taxon>
        <taxon>Ascomycota</taxon>
        <taxon>Pezizomycotina</taxon>
        <taxon>Lecanoromycetes</taxon>
        <taxon>OSLEUM clade</taxon>
        <taxon>Lecanoromycetidae</taxon>
        <taxon>Lecanorales</taxon>
        <taxon>Lecanorineae</taxon>
        <taxon>Ramalinaceae</taxon>
        <taxon>Ramalina</taxon>
    </lineage>
</organism>
<feature type="region of interest" description="Disordered" evidence="1">
    <location>
        <begin position="1"/>
        <end position="129"/>
    </location>
</feature>
<gene>
    <name evidence="2" type="ORF">OHK93_004757</name>
</gene>
<dbReference type="Proteomes" id="UP001161017">
    <property type="component" value="Unassembled WGS sequence"/>
</dbReference>
<feature type="compositionally biased region" description="Polar residues" evidence="1">
    <location>
        <begin position="1"/>
        <end position="12"/>
    </location>
</feature>
<protein>
    <submittedName>
        <fullName evidence="2">Uncharacterized protein</fullName>
    </submittedName>
</protein>
<sequence length="563" mass="63748">MPLQPYQYQPAGSTSSRSTPSPRTQQGSHGRRPSASSLWSTPDSVDTRATTPNNTSPAKYYGTRDLLPRVRQTDQNLEPDLGRTSQYRRAVSHDCDRSLSVPQSRPHYQRSTTCPPESDYLPTPASTTSSQDWVYSYNTESPLTYLPAQTRQSLGGHVRSTSTSALDASTFRAHAQPYRSRPVYVTQAQASHYVPSYVPQLADFVSMPQLENIHETYSEELPQDFIFETGYEPTSQLMSYLTSPNPKVRLVSGPRTAGDNTGKHYWWDIRQLRTWSDFNMDTIAAVPGFKEILNVHCNARLFPEPKLGGQACYPNDLFDLQDTINDFYATKINAALRVSQGVSRYGHMRKAKTPRDGPHFFCNYTGAGPDSLEFTSSQGRIVGLVKSYETWNTGKRRGDPNEQIEYLRPLAQLQWMMREQSCRYGFIMTEIELVCVRMGSVSDSAGGGIPFFGHLELSKPIDLNTSSSGSGEPRLTACLALWYLHMLTSNTPLQGQLHWKVQIGAPADRTRQKCCRDDERDEWIRRQKGPHLIEMRPAKRVRGWVWPSDDYKPKIEGPKARRR</sequence>
<evidence type="ECO:0000256" key="1">
    <source>
        <dbReference type="SAM" id="MobiDB-lite"/>
    </source>
</evidence>
<dbReference type="EMBL" id="JAPUFD010000022">
    <property type="protein sequence ID" value="MDI1492973.1"/>
    <property type="molecule type" value="Genomic_DNA"/>
</dbReference>
<accession>A0AA43QUR2</accession>
<name>A0AA43QUR2_9LECA</name>
<feature type="compositionally biased region" description="Polar residues" evidence="1">
    <location>
        <begin position="34"/>
        <end position="57"/>
    </location>
</feature>
<keyword evidence="3" id="KW-1185">Reference proteome</keyword>
<evidence type="ECO:0000313" key="2">
    <source>
        <dbReference type="EMBL" id="MDI1492973.1"/>
    </source>
</evidence>
<dbReference type="AlphaFoldDB" id="A0AA43QUR2"/>
<proteinExistence type="predicted"/>
<evidence type="ECO:0000313" key="3">
    <source>
        <dbReference type="Proteomes" id="UP001161017"/>
    </source>
</evidence>
<reference evidence="2" key="1">
    <citation type="journal article" date="2023" name="Genome Biol. Evol.">
        <title>First Whole Genome Sequence and Flow Cytometry Genome Size Data for the Lichen-Forming Fungus Ramalina farinacea (Ascomycota).</title>
        <authorList>
            <person name="Llewellyn T."/>
            <person name="Mian S."/>
            <person name="Hill R."/>
            <person name="Leitch I.J."/>
            <person name="Gaya E."/>
        </authorList>
    </citation>
    <scope>NUCLEOTIDE SEQUENCE</scope>
    <source>
        <strain evidence="2">LIQ254RAFAR</strain>
    </source>
</reference>
<feature type="compositionally biased region" description="Low complexity" evidence="1">
    <location>
        <begin position="13"/>
        <end position="24"/>
    </location>
</feature>
<comment type="caution">
    <text evidence="2">The sequence shown here is derived from an EMBL/GenBank/DDBJ whole genome shotgun (WGS) entry which is preliminary data.</text>
</comment>